<feature type="compositionally biased region" description="Acidic residues" evidence="9">
    <location>
        <begin position="198"/>
        <end position="207"/>
    </location>
</feature>
<feature type="compositionally biased region" description="Basic and acidic residues" evidence="9">
    <location>
        <begin position="208"/>
        <end position="238"/>
    </location>
</feature>
<name>A0ABD3XSS4_SINWO</name>
<dbReference type="Pfam" id="PF18738">
    <property type="entry name" value="HEPN_DZIP3"/>
    <property type="match status" value="1"/>
</dbReference>
<feature type="domain" description="Roc" evidence="10">
    <location>
        <begin position="16"/>
        <end position="444"/>
    </location>
</feature>
<evidence type="ECO:0000256" key="5">
    <source>
        <dbReference type="ARBA" id="ARBA00022777"/>
    </source>
</evidence>
<comment type="caution">
    <text evidence="11">The sequence shown here is derived from an EMBL/GenBank/DDBJ whole genome shotgun (WGS) entry which is preliminary data.</text>
</comment>
<dbReference type="InterPro" id="IPR032171">
    <property type="entry name" value="COR-A"/>
</dbReference>
<comment type="catalytic activity">
    <reaction evidence="7">
        <text>L-threonyl-[protein] + ATP = O-phospho-L-threonyl-[protein] + ADP + H(+)</text>
        <dbReference type="Rhea" id="RHEA:46608"/>
        <dbReference type="Rhea" id="RHEA-COMP:11060"/>
        <dbReference type="Rhea" id="RHEA-COMP:11605"/>
        <dbReference type="ChEBI" id="CHEBI:15378"/>
        <dbReference type="ChEBI" id="CHEBI:30013"/>
        <dbReference type="ChEBI" id="CHEBI:30616"/>
        <dbReference type="ChEBI" id="CHEBI:61977"/>
        <dbReference type="ChEBI" id="CHEBI:456216"/>
        <dbReference type="EC" id="2.7.11.1"/>
    </reaction>
</comment>
<dbReference type="InterPro" id="IPR020859">
    <property type="entry name" value="ROC"/>
</dbReference>
<evidence type="ECO:0000313" key="11">
    <source>
        <dbReference type="EMBL" id="KAL3888112.1"/>
    </source>
</evidence>
<evidence type="ECO:0000256" key="1">
    <source>
        <dbReference type="ARBA" id="ARBA00012513"/>
    </source>
</evidence>
<keyword evidence="3" id="KW-0677">Repeat</keyword>
<sequence>MDDRSIQLFEEALKDGKETVHSIRVMVVGQMGVGKTTLVNRLLGEEVNISDRHSTEGIDIYVNCCDVSLSTHEWTRRTKDNCVMLLFSDSGQEYRLERIAKVLCEQRSLLGKASDEIVINPLQENITESLKDTHATVKDRTVEILQNHSPEKDIDQDILSAINQQEESTAHEQEESTVYLQEDSTEQEKEKSTALQQEESDADEQEESAVHEQEKSNAHQPEEATAHEQDNPTAHQPDKSIAHEQDELTSHQEEKSASSVVKAKSTQANANTIAMIKLLSENVNTIEDTSDNALLTIWDFAGQYAFYTTHQTFLTRRAIYLLVSNVSEQVTDLVTDDCYFDSKGTMKCQVHELVEVWLNSIHSCASSPEDESPPVILVGTHVDKIAQGKHDDIWEKYFSEIRSYLKDKPTRFHLIDDDFVIDNTVVDKKLDDLKRKIVEVASKQPYWGEEIPARWLPLEQELMRQKSEELDLFLRYLHETGTIIYFRIEILRENIVLDPTWLIDALKTLINAHSDLLEGPADNVVSQKWSDFKIKGILSSELIDAVWTKEKYPELHAHKDHMLLIMEQLNIIAKPRAFSEVGEKIESYFLTPCMLRQESPREIISPEQDPMLVRTPVLCCVFTGKFLPPAIFHRLIAACITRWPVAKKKGTSEHLIFCGLCVFNLDLFHRLTLHCKNHIVFARITRLVVNEDKVPDAMLCSKVRKFITLNLSKITSYLGQNLKYELCTWWSPSQVLSDEGSAAPFQMWLADEGHDSDAPISPEHMNHARLYVALVTVCTNALRDILLTHVPEPYTNIYQAIRAQKADLTKKTPTRRGQWQNALLLPDQCQVVFPDPFGRYVACVDQFDITLLYILIRNVSTVPTSLMDWGMDPIEEPDRDKCLGASVERIRLYRNQIGHSMDGKMSQEKFDDYWNKIDAVLEDIEQALGIQGYRAQLEKQRRQVISVYEAC</sequence>
<dbReference type="EMBL" id="JBJQND010000001">
    <property type="protein sequence ID" value="KAL3888112.1"/>
    <property type="molecule type" value="Genomic_DNA"/>
</dbReference>
<dbReference type="Pfam" id="PF08477">
    <property type="entry name" value="Roc"/>
    <property type="match status" value="1"/>
</dbReference>
<protein>
    <recommendedName>
        <fullName evidence="1">non-specific serine/threonine protein kinase</fullName>
        <ecNumber evidence="1">2.7.11.1</ecNumber>
    </recommendedName>
</protein>
<evidence type="ECO:0000256" key="7">
    <source>
        <dbReference type="ARBA" id="ARBA00047899"/>
    </source>
</evidence>
<dbReference type="InterPro" id="IPR027417">
    <property type="entry name" value="P-loop_NTPase"/>
</dbReference>
<keyword evidence="4" id="KW-0547">Nucleotide-binding</keyword>
<dbReference type="InterPro" id="IPR041249">
    <property type="entry name" value="HEPN_DZIP3"/>
</dbReference>
<evidence type="ECO:0000256" key="8">
    <source>
        <dbReference type="ARBA" id="ARBA00048679"/>
    </source>
</evidence>
<dbReference type="GO" id="GO:0016301">
    <property type="term" value="F:kinase activity"/>
    <property type="evidence" value="ECO:0007669"/>
    <property type="project" value="UniProtKB-KW"/>
</dbReference>
<dbReference type="Pfam" id="PF16095">
    <property type="entry name" value="COR-A"/>
    <property type="match status" value="1"/>
</dbReference>
<keyword evidence="2" id="KW-0808">Transferase</keyword>
<dbReference type="PANTHER" id="PTHR47679:SF2">
    <property type="entry name" value="C-TERMINAL OF ROC (COR) DOMAIN-CONTAINING PROTEIN"/>
    <property type="match status" value="1"/>
</dbReference>
<gene>
    <name evidence="11" type="ORF">ACJMK2_000492</name>
</gene>
<evidence type="ECO:0000256" key="2">
    <source>
        <dbReference type="ARBA" id="ARBA00022679"/>
    </source>
</evidence>
<keyword evidence="12" id="KW-1185">Reference proteome</keyword>
<evidence type="ECO:0000313" key="12">
    <source>
        <dbReference type="Proteomes" id="UP001634394"/>
    </source>
</evidence>
<evidence type="ECO:0000259" key="10">
    <source>
        <dbReference type="PROSITE" id="PS51424"/>
    </source>
</evidence>
<accession>A0ABD3XSS4</accession>
<evidence type="ECO:0000256" key="6">
    <source>
        <dbReference type="ARBA" id="ARBA00022840"/>
    </source>
</evidence>
<organism evidence="11 12">
    <name type="scientific">Sinanodonta woodiana</name>
    <name type="common">Chinese pond mussel</name>
    <name type="synonym">Anodonta woodiana</name>
    <dbReference type="NCBI Taxonomy" id="1069815"/>
    <lineage>
        <taxon>Eukaryota</taxon>
        <taxon>Metazoa</taxon>
        <taxon>Spiralia</taxon>
        <taxon>Lophotrochozoa</taxon>
        <taxon>Mollusca</taxon>
        <taxon>Bivalvia</taxon>
        <taxon>Autobranchia</taxon>
        <taxon>Heteroconchia</taxon>
        <taxon>Palaeoheterodonta</taxon>
        <taxon>Unionida</taxon>
        <taxon>Unionoidea</taxon>
        <taxon>Unionidae</taxon>
        <taxon>Unioninae</taxon>
        <taxon>Sinanodonta</taxon>
    </lineage>
</organism>
<dbReference type="SUPFAM" id="SSF52540">
    <property type="entry name" value="P-loop containing nucleoside triphosphate hydrolases"/>
    <property type="match status" value="1"/>
</dbReference>
<dbReference type="PROSITE" id="PS51424">
    <property type="entry name" value="ROC"/>
    <property type="match status" value="1"/>
</dbReference>
<dbReference type="PANTHER" id="PTHR47679">
    <property type="entry name" value="PROTEIN TORNADO 1"/>
    <property type="match status" value="1"/>
</dbReference>
<evidence type="ECO:0000256" key="9">
    <source>
        <dbReference type="SAM" id="MobiDB-lite"/>
    </source>
</evidence>
<evidence type="ECO:0000256" key="4">
    <source>
        <dbReference type="ARBA" id="ARBA00022741"/>
    </source>
</evidence>
<keyword evidence="6" id="KW-0067">ATP-binding</keyword>
<comment type="catalytic activity">
    <reaction evidence="8">
        <text>L-seryl-[protein] + ATP = O-phospho-L-seryl-[protein] + ADP + H(+)</text>
        <dbReference type="Rhea" id="RHEA:17989"/>
        <dbReference type="Rhea" id="RHEA-COMP:9863"/>
        <dbReference type="Rhea" id="RHEA-COMP:11604"/>
        <dbReference type="ChEBI" id="CHEBI:15378"/>
        <dbReference type="ChEBI" id="CHEBI:29999"/>
        <dbReference type="ChEBI" id="CHEBI:30616"/>
        <dbReference type="ChEBI" id="CHEBI:83421"/>
        <dbReference type="ChEBI" id="CHEBI:456216"/>
        <dbReference type="EC" id="2.7.11.1"/>
    </reaction>
</comment>
<dbReference type="GO" id="GO:0005524">
    <property type="term" value="F:ATP binding"/>
    <property type="evidence" value="ECO:0007669"/>
    <property type="project" value="UniProtKB-KW"/>
</dbReference>
<keyword evidence="5" id="KW-0418">Kinase</keyword>
<reference evidence="11 12" key="1">
    <citation type="submission" date="2024-11" db="EMBL/GenBank/DDBJ databases">
        <title>Chromosome-level genome assembly of the freshwater bivalve Anodonta woodiana.</title>
        <authorList>
            <person name="Chen X."/>
        </authorList>
    </citation>
    <scope>NUCLEOTIDE SEQUENCE [LARGE SCALE GENOMIC DNA]</scope>
    <source>
        <strain evidence="11">MN2024</strain>
        <tissue evidence="11">Gills</tissue>
    </source>
</reference>
<feature type="region of interest" description="Disordered" evidence="9">
    <location>
        <begin position="245"/>
        <end position="264"/>
    </location>
</feature>
<dbReference type="Gene3D" id="3.30.70.1390">
    <property type="entry name" value="ROC domain from the Parkinson's disease-associated leucine-rich repeat kinase 2"/>
    <property type="match status" value="1"/>
</dbReference>
<dbReference type="Proteomes" id="UP001634394">
    <property type="component" value="Unassembled WGS sequence"/>
</dbReference>
<dbReference type="Gene3D" id="3.40.50.300">
    <property type="entry name" value="P-loop containing nucleotide triphosphate hydrolases"/>
    <property type="match status" value="2"/>
</dbReference>
<proteinExistence type="predicted"/>
<feature type="region of interest" description="Disordered" evidence="9">
    <location>
        <begin position="165"/>
        <end position="238"/>
    </location>
</feature>
<dbReference type="EC" id="2.7.11.1" evidence="1"/>
<feature type="compositionally biased region" description="Basic and acidic residues" evidence="9">
    <location>
        <begin position="245"/>
        <end position="256"/>
    </location>
</feature>
<dbReference type="AlphaFoldDB" id="A0ABD3XSS4"/>
<evidence type="ECO:0000256" key="3">
    <source>
        <dbReference type="ARBA" id="ARBA00022737"/>
    </source>
</evidence>